<dbReference type="PANTHER" id="PTHR43406">
    <property type="entry name" value="TRYPTOPHAN SYNTHASE, ALPHA CHAIN"/>
    <property type="match status" value="1"/>
</dbReference>
<dbReference type="InterPro" id="IPR013785">
    <property type="entry name" value="Aldolase_TIM"/>
</dbReference>
<evidence type="ECO:0000256" key="8">
    <source>
        <dbReference type="ARBA" id="ARBA00049047"/>
    </source>
</evidence>
<organism evidence="11 12">
    <name type="scientific">Maioricimonas rarisocia</name>
    <dbReference type="NCBI Taxonomy" id="2528026"/>
    <lineage>
        <taxon>Bacteria</taxon>
        <taxon>Pseudomonadati</taxon>
        <taxon>Planctomycetota</taxon>
        <taxon>Planctomycetia</taxon>
        <taxon>Planctomycetales</taxon>
        <taxon>Planctomycetaceae</taxon>
        <taxon>Maioricimonas</taxon>
    </lineage>
</organism>
<feature type="active site" description="Proton acceptor" evidence="9">
    <location>
        <position position="58"/>
    </location>
</feature>
<accession>A0A517ZBN5</accession>
<evidence type="ECO:0000256" key="9">
    <source>
        <dbReference type="HAMAP-Rule" id="MF_00131"/>
    </source>
</evidence>
<reference evidence="11 12" key="1">
    <citation type="submission" date="2019-02" db="EMBL/GenBank/DDBJ databases">
        <title>Deep-cultivation of Planctomycetes and their phenomic and genomic characterization uncovers novel biology.</title>
        <authorList>
            <person name="Wiegand S."/>
            <person name="Jogler M."/>
            <person name="Boedeker C."/>
            <person name="Pinto D."/>
            <person name="Vollmers J."/>
            <person name="Rivas-Marin E."/>
            <person name="Kohn T."/>
            <person name="Peeters S.H."/>
            <person name="Heuer A."/>
            <person name="Rast P."/>
            <person name="Oberbeckmann S."/>
            <person name="Bunk B."/>
            <person name="Jeske O."/>
            <person name="Meyerdierks A."/>
            <person name="Storesund J.E."/>
            <person name="Kallscheuer N."/>
            <person name="Luecker S."/>
            <person name="Lage O.M."/>
            <person name="Pohl T."/>
            <person name="Merkel B.J."/>
            <person name="Hornburger P."/>
            <person name="Mueller R.-W."/>
            <person name="Bruemmer F."/>
            <person name="Labrenz M."/>
            <person name="Spormann A.M."/>
            <person name="Op den Camp H."/>
            <person name="Overmann J."/>
            <person name="Amann R."/>
            <person name="Jetten M.S.M."/>
            <person name="Mascher T."/>
            <person name="Medema M.H."/>
            <person name="Devos D.P."/>
            <person name="Kaster A.-K."/>
            <person name="Ovreas L."/>
            <person name="Rohde M."/>
            <person name="Galperin M.Y."/>
            <person name="Jogler C."/>
        </authorList>
    </citation>
    <scope>NUCLEOTIDE SEQUENCE [LARGE SCALE GENOMIC DNA]</scope>
    <source>
        <strain evidence="11 12">Mal4</strain>
    </source>
</reference>
<evidence type="ECO:0000313" key="11">
    <source>
        <dbReference type="EMBL" id="QDU39878.1"/>
    </source>
</evidence>
<evidence type="ECO:0000256" key="4">
    <source>
        <dbReference type="ARBA" id="ARBA00022605"/>
    </source>
</evidence>
<dbReference type="EC" id="4.2.1.20" evidence="9"/>
<dbReference type="Proteomes" id="UP000320496">
    <property type="component" value="Chromosome"/>
</dbReference>
<dbReference type="SUPFAM" id="SSF51366">
    <property type="entry name" value="Ribulose-phoshate binding barrel"/>
    <property type="match status" value="1"/>
</dbReference>
<comment type="function">
    <text evidence="1 9">The alpha subunit is responsible for the aldol cleavage of indoleglycerol phosphate to indole and glyceraldehyde 3-phosphate.</text>
</comment>
<keyword evidence="7 9" id="KW-0456">Lyase</keyword>
<dbReference type="KEGG" id="mri:Mal4_42310"/>
<evidence type="ECO:0000256" key="6">
    <source>
        <dbReference type="ARBA" id="ARBA00023141"/>
    </source>
</evidence>
<evidence type="ECO:0000256" key="2">
    <source>
        <dbReference type="ARBA" id="ARBA00004733"/>
    </source>
</evidence>
<comment type="catalytic activity">
    <reaction evidence="8 9">
        <text>(1S,2R)-1-C-(indol-3-yl)glycerol 3-phosphate + L-serine = D-glyceraldehyde 3-phosphate + L-tryptophan + H2O</text>
        <dbReference type="Rhea" id="RHEA:10532"/>
        <dbReference type="ChEBI" id="CHEBI:15377"/>
        <dbReference type="ChEBI" id="CHEBI:33384"/>
        <dbReference type="ChEBI" id="CHEBI:57912"/>
        <dbReference type="ChEBI" id="CHEBI:58866"/>
        <dbReference type="ChEBI" id="CHEBI:59776"/>
        <dbReference type="EC" id="4.2.1.20"/>
    </reaction>
</comment>
<evidence type="ECO:0000313" key="12">
    <source>
        <dbReference type="Proteomes" id="UP000320496"/>
    </source>
</evidence>
<dbReference type="HAMAP" id="MF_00131">
    <property type="entry name" value="Trp_synth_alpha"/>
    <property type="match status" value="1"/>
</dbReference>
<comment type="subunit">
    <text evidence="3 9">Tetramer of two alpha and two beta chains.</text>
</comment>
<dbReference type="GO" id="GO:0005829">
    <property type="term" value="C:cytosol"/>
    <property type="evidence" value="ECO:0007669"/>
    <property type="project" value="TreeGrafter"/>
</dbReference>
<evidence type="ECO:0000256" key="10">
    <source>
        <dbReference type="RuleBase" id="RU003662"/>
    </source>
</evidence>
<comment type="similarity">
    <text evidence="9 10">Belongs to the TrpA family.</text>
</comment>
<sequence>MAEAKESALTTAISSTFERLRSEGRLAFMPFVTAGDPDLTATVRLIRELAGKNVDLIEVGFPYSDPIADGPVIQASYTRALEHKLTVRQIFDAIAGLPKDGTPPLVAMVSFAIIFRHGPETFVQEAKEAGFAGFIVPDLPGDEATEFFGLTQKHGLDLVQLVAPTTPRERVKQVLASCSGFVYCIAVAGITGVREQVAENLLSQLEWLRQETDLPLAVGFGISRPEHVDPLRERADGVIVGSGIVRHFQRVADGEADVDAVLEQIGAFAGEMVAAAHGSEE</sequence>
<proteinExistence type="inferred from homology"/>
<gene>
    <name evidence="9 11" type="primary">trpA</name>
    <name evidence="11" type="ORF">Mal4_42310</name>
</gene>
<dbReference type="InterPro" id="IPR018204">
    <property type="entry name" value="Trp_synthase_alpha_AS"/>
</dbReference>
<dbReference type="AlphaFoldDB" id="A0A517ZBN5"/>
<keyword evidence="6 9" id="KW-0057">Aromatic amino acid biosynthesis</keyword>
<protein>
    <recommendedName>
        <fullName evidence="9">Tryptophan synthase alpha chain</fullName>
        <ecNumber evidence="9">4.2.1.20</ecNumber>
    </recommendedName>
</protein>
<feature type="active site" description="Proton acceptor" evidence="9">
    <location>
        <position position="69"/>
    </location>
</feature>
<dbReference type="Pfam" id="PF00290">
    <property type="entry name" value="Trp_syntA"/>
    <property type="match status" value="1"/>
</dbReference>
<keyword evidence="5 9" id="KW-0822">Tryptophan biosynthesis</keyword>
<dbReference type="EMBL" id="CP036275">
    <property type="protein sequence ID" value="QDU39878.1"/>
    <property type="molecule type" value="Genomic_DNA"/>
</dbReference>
<keyword evidence="4 9" id="KW-0028">Amino-acid biosynthesis</keyword>
<dbReference type="CDD" id="cd04724">
    <property type="entry name" value="Tryptophan_synthase_alpha"/>
    <property type="match status" value="1"/>
</dbReference>
<dbReference type="PROSITE" id="PS00167">
    <property type="entry name" value="TRP_SYNTHASE_ALPHA"/>
    <property type="match status" value="1"/>
</dbReference>
<evidence type="ECO:0000256" key="5">
    <source>
        <dbReference type="ARBA" id="ARBA00022822"/>
    </source>
</evidence>
<dbReference type="PANTHER" id="PTHR43406:SF1">
    <property type="entry name" value="TRYPTOPHAN SYNTHASE ALPHA CHAIN, CHLOROPLASTIC"/>
    <property type="match status" value="1"/>
</dbReference>
<evidence type="ECO:0000256" key="7">
    <source>
        <dbReference type="ARBA" id="ARBA00023239"/>
    </source>
</evidence>
<dbReference type="InterPro" id="IPR011060">
    <property type="entry name" value="RibuloseP-bd_barrel"/>
</dbReference>
<dbReference type="GO" id="GO:0004834">
    <property type="term" value="F:tryptophan synthase activity"/>
    <property type="evidence" value="ECO:0007669"/>
    <property type="project" value="UniProtKB-UniRule"/>
</dbReference>
<dbReference type="NCBIfam" id="TIGR00262">
    <property type="entry name" value="trpA"/>
    <property type="match status" value="1"/>
</dbReference>
<dbReference type="InterPro" id="IPR002028">
    <property type="entry name" value="Trp_synthase_suA"/>
</dbReference>
<evidence type="ECO:0000256" key="1">
    <source>
        <dbReference type="ARBA" id="ARBA00003365"/>
    </source>
</evidence>
<dbReference type="UniPathway" id="UPA00035">
    <property type="reaction ID" value="UER00044"/>
</dbReference>
<dbReference type="FunFam" id="3.20.20.70:FF:000037">
    <property type="entry name" value="Tryptophan synthase alpha chain"/>
    <property type="match status" value="1"/>
</dbReference>
<keyword evidence="12" id="KW-1185">Reference proteome</keyword>
<name>A0A517ZBN5_9PLAN</name>
<comment type="pathway">
    <text evidence="2 9">Amino-acid biosynthesis; L-tryptophan biosynthesis; L-tryptophan from chorismate: step 5/5.</text>
</comment>
<dbReference type="Gene3D" id="3.20.20.70">
    <property type="entry name" value="Aldolase class I"/>
    <property type="match status" value="1"/>
</dbReference>
<evidence type="ECO:0000256" key="3">
    <source>
        <dbReference type="ARBA" id="ARBA00011270"/>
    </source>
</evidence>